<dbReference type="SMART" id="SM00849">
    <property type="entry name" value="Lactamase_B"/>
    <property type="match status" value="1"/>
</dbReference>
<feature type="domain" description="Metallo-beta-lactamase" evidence="6">
    <location>
        <begin position="92"/>
        <end position="297"/>
    </location>
</feature>
<dbReference type="OrthoDB" id="9773738at2"/>
<evidence type="ECO:0000256" key="5">
    <source>
        <dbReference type="SAM" id="SignalP"/>
    </source>
</evidence>
<comment type="similarity">
    <text evidence="1">Belongs to the metallo-beta-lactamase superfamily.</text>
</comment>
<keyword evidence="8" id="KW-1185">Reference proteome</keyword>
<dbReference type="Pfam" id="PF00753">
    <property type="entry name" value="Lactamase_B"/>
    <property type="match status" value="1"/>
</dbReference>
<dbReference type="GO" id="GO:0046872">
    <property type="term" value="F:metal ion binding"/>
    <property type="evidence" value="ECO:0007669"/>
    <property type="project" value="UniProtKB-KW"/>
</dbReference>
<name>A0A368JX69_9HYPH</name>
<comment type="caution">
    <text evidence="7">The sequence shown here is derived from an EMBL/GenBank/DDBJ whole genome shotgun (WGS) entry which is preliminary data.</text>
</comment>
<dbReference type="InterPro" id="IPR001279">
    <property type="entry name" value="Metallo-B-lactamas"/>
</dbReference>
<evidence type="ECO:0000256" key="2">
    <source>
        <dbReference type="ARBA" id="ARBA00022723"/>
    </source>
</evidence>
<keyword evidence="4" id="KW-0862">Zinc</keyword>
<evidence type="ECO:0000313" key="7">
    <source>
        <dbReference type="EMBL" id="RCS21758.1"/>
    </source>
</evidence>
<dbReference type="InterPro" id="IPR006311">
    <property type="entry name" value="TAT_signal"/>
</dbReference>
<dbReference type="SUPFAM" id="SSF56281">
    <property type="entry name" value="Metallo-hydrolase/oxidoreductase"/>
    <property type="match status" value="1"/>
</dbReference>
<dbReference type="PANTHER" id="PTHR42978:SF6">
    <property type="entry name" value="QUORUM-QUENCHING LACTONASE YTNP-RELATED"/>
    <property type="match status" value="1"/>
</dbReference>
<evidence type="ECO:0000259" key="6">
    <source>
        <dbReference type="SMART" id="SM00849"/>
    </source>
</evidence>
<sequence>MDRRNFLKTIPAAALALSGPALLNNSAAEAAAPFAKNRAPGFYRMPLGDYEITALSDGTIPLPLDKLYRGTTPEHVEEALGEVFLKLPAQVSVNAYLVNTGDRLVLIDAGTGSLLGPSLGKVPQALAAAGYRPEQVDAVILTHIHTDHSGGLMLDGARVFPNATVHVNRREVDYWLDAARRAAAPEAKRSMFDEAAASVKSYEKAGRLKTFGDNEDPIPGFRSIWRPGHTPGHSSIVVESGGETFVAWGDITHGDVLQFDEPKVTIDFDEDPVQAANNRKAAFAEAVEQRYWVAGAHIAFPGIGHVRTDSTEYDWVPANYRAG</sequence>
<evidence type="ECO:0000313" key="8">
    <source>
        <dbReference type="Proteomes" id="UP000253420"/>
    </source>
</evidence>
<dbReference type="InterPro" id="IPR036866">
    <property type="entry name" value="RibonucZ/Hydroxyglut_hydro"/>
</dbReference>
<dbReference type="EMBL" id="QOZG01000015">
    <property type="protein sequence ID" value="RCS21758.1"/>
    <property type="molecule type" value="Genomic_DNA"/>
</dbReference>
<dbReference type="InterPro" id="IPR051013">
    <property type="entry name" value="MBL_superfamily_lactonases"/>
</dbReference>
<evidence type="ECO:0000256" key="4">
    <source>
        <dbReference type="ARBA" id="ARBA00022833"/>
    </source>
</evidence>
<feature type="signal peptide" evidence="5">
    <location>
        <begin position="1"/>
        <end position="23"/>
    </location>
</feature>
<accession>A0A368JX69</accession>
<dbReference type="PANTHER" id="PTHR42978">
    <property type="entry name" value="QUORUM-QUENCHING LACTONASE YTNP-RELATED-RELATED"/>
    <property type="match status" value="1"/>
</dbReference>
<evidence type="ECO:0000256" key="3">
    <source>
        <dbReference type="ARBA" id="ARBA00022801"/>
    </source>
</evidence>
<dbReference type="PROSITE" id="PS51318">
    <property type="entry name" value="TAT"/>
    <property type="match status" value="1"/>
</dbReference>
<dbReference type="GO" id="GO:0016787">
    <property type="term" value="F:hydrolase activity"/>
    <property type="evidence" value="ECO:0007669"/>
    <property type="project" value="UniProtKB-KW"/>
</dbReference>
<keyword evidence="3 7" id="KW-0378">Hydrolase</keyword>
<organism evidence="7 8">
    <name type="scientific">Phyllobacterium salinisoli</name>
    <dbReference type="NCBI Taxonomy" id="1899321"/>
    <lineage>
        <taxon>Bacteria</taxon>
        <taxon>Pseudomonadati</taxon>
        <taxon>Pseudomonadota</taxon>
        <taxon>Alphaproteobacteria</taxon>
        <taxon>Hyphomicrobiales</taxon>
        <taxon>Phyllobacteriaceae</taxon>
        <taxon>Phyllobacterium</taxon>
    </lineage>
</organism>
<dbReference type="AlphaFoldDB" id="A0A368JX69"/>
<feature type="chain" id="PRO_5017017007" evidence="5">
    <location>
        <begin position="24"/>
        <end position="323"/>
    </location>
</feature>
<dbReference type="CDD" id="cd07720">
    <property type="entry name" value="OPHC2-like_MBL-fold"/>
    <property type="match status" value="1"/>
</dbReference>
<dbReference type="RefSeq" id="WP_114442626.1">
    <property type="nucleotide sequence ID" value="NZ_QOZG01000015.1"/>
</dbReference>
<gene>
    <name evidence="7" type="ORF">DUT91_22045</name>
</gene>
<dbReference type="Proteomes" id="UP000253420">
    <property type="component" value="Unassembled WGS sequence"/>
</dbReference>
<protein>
    <submittedName>
        <fullName evidence="7">MBL fold metallo-hydrolase</fullName>
    </submittedName>
</protein>
<reference evidence="7 8" key="1">
    <citation type="submission" date="2018-07" db="EMBL/GenBank/DDBJ databases">
        <title>The draft genome of Phyllobacterium salinisoli.</title>
        <authorList>
            <person name="Liu L."/>
            <person name="Li L."/>
            <person name="Zhang X."/>
            <person name="Liang L."/>
        </authorList>
    </citation>
    <scope>NUCLEOTIDE SEQUENCE [LARGE SCALE GENOMIC DNA]</scope>
    <source>
        <strain evidence="7 8">LLAN61</strain>
    </source>
</reference>
<keyword evidence="2" id="KW-0479">Metal-binding</keyword>
<dbReference type="Gene3D" id="3.60.15.10">
    <property type="entry name" value="Ribonuclease Z/Hydroxyacylglutathione hydrolase-like"/>
    <property type="match status" value="1"/>
</dbReference>
<evidence type="ECO:0000256" key="1">
    <source>
        <dbReference type="ARBA" id="ARBA00007749"/>
    </source>
</evidence>
<keyword evidence="5" id="KW-0732">Signal</keyword>
<proteinExistence type="inferred from homology"/>